<evidence type="ECO:0000313" key="2">
    <source>
        <dbReference type="Proteomes" id="UP000006810"/>
    </source>
</evidence>
<dbReference type="HOGENOM" id="CLU_136158_0_0_14"/>
<proteinExistence type="predicted"/>
<dbReference type="EMBL" id="AP009608">
    <property type="protein sequence ID" value="BAH69324.1"/>
    <property type="molecule type" value="Genomic_DNA"/>
</dbReference>
<protein>
    <recommendedName>
        <fullName evidence="3">DUF86 domain-containing protein</fullName>
    </recommendedName>
</protein>
<dbReference type="Proteomes" id="UP000006810">
    <property type="component" value="Chromosome"/>
</dbReference>
<gene>
    <name evidence="1" type="ordered locus">MBIO_0059</name>
</gene>
<evidence type="ECO:0000313" key="1">
    <source>
        <dbReference type="EMBL" id="BAH69324.1"/>
    </source>
</evidence>
<keyword evidence="2" id="KW-1185">Reference proteome</keyword>
<dbReference type="KEGG" id="mfp:MBIO_0059"/>
<dbReference type="PATRIC" id="fig|496833.3.peg.60"/>
<dbReference type="AlphaFoldDB" id="C4XDV2"/>
<sequence length="166" mass="20156">MKERMKYLNIKIQEKMNHIHYLTGTVVHSVQKLEYRLTYLITLKKTIDEYEKKGKFKHNLFLKVVLEASSEAQKIFRSLYENTFGNLSQKAYQNGILSKNEHLELSKVVEDRNELIHFFFKDIEFKQTDDQLALYLDERINFLEDLFSRTRRWYEIIKNKIKKLEK</sequence>
<reference evidence="1 2" key="1">
    <citation type="journal article" date="2009" name="Curr. Microbiol.">
        <title>Molecular cloning and expression of a novel cholinephosphotransferase involved in glycoglycerophospholipid biosynthesis of Mycoplasma fermentans.</title>
        <authorList>
            <person name="Ishida N."/>
            <person name="Irikura D."/>
            <person name="Matsuda K."/>
            <person name="Sato S."/>
            <person name="Asano K."/>
        </authorList>
    </citation>
    <scope>NUCLEOTIDE SEQUENCE [LARGE SCALE GENOMIC DNA]</scope>
    <source>
        <strain evidence="2">ATCC 19989 / NBRC 14854 / NCTC 10117 / PG18</strain>
    </source>
</reference>
<evidence type="ECO:0008006" key="3">
    <source>
        <dbReference type="Google" id="ProtNLM"/>
    </source>
</evidence>
<name>C4XDV2_MYCFP</name>
<organism evidence="1 2">
    <name type="scientific">Mycoplasmopsis fermentans (strain ATCC 19989 / NBRC 14854 / NCTC 10117 / PG18)</name>
    <name type="common">Mycoplasma fermentans</name>
    <dbReference type="NCBI Taxonomy" id="496833"/>
    <lineage>
        <taxon>Bacteria</taxon>
        <taxon>Bacillati</taxon>
        <taxon>Mycoplasmatota</taxon>
        <taxon>Mycoplasmoidales</taxon>
        <taxon>Metamycoplasmataceae</taxon>
        <taxon>Mycoplasmopsis</taxon>
    </lineage>
</organism>
<accession>C4XDV2</accession>
<dbReference type="RefSeq" id="WP_013354750.1">
    <property type="nucleotide sequence ID" value="NC_021002.1"/>
</dbReference>